<dbReference type="PANTHER" id="PTHR43537:SF5">
    <property type="entry name" value="UXU OPERON TRANSCRIPTIONAL REGULATOR"/>
    <property type="match status" value="1"/>
</dbReference>
<dbReference type="InterPro" id="IPR011711">
    <property type="entry name" value="GntR_C"/>
</dbReference>
<dbReference type="SUPFAM" id="SSF46785">
    <property type="entry name" value="Winged helix' DNA-binding domain"/>
    <property type="match status" value="1"/>
</dbReference>
<dbReference type="GO" id="GO:0003677">
    <property type="term" value="F:DNA binding"/>
    <property type="evidence" value="ECO:0007669"/>
    <property type="project" value="UniProtKB-KW"/>
</dbReference>
<keyword evidence="3" id="KW-0804">Transcription</keyword>
<dbReference type="InterPro" id="IPR000524">
    <property type="entry name" value="Tscrpt_reg_HTH_GntR"/>
</dbReference>
<evidence type="ECO:0000256" key="3">
    <source>
        <dbReference type="ARBA" id="ARBA00023163"/>
    </source>
</evidence>
<proteinExistence type="predicted"/>
<keyword evidence="1" id="KW-0805">Transcription regulation</keyword>
<dbReference type="InterPro" id="IPR036390">
    <property type="entry name" value="WH_DNA-bd_sf"/>
</dbReference>
<dbReference type="SUPFAM" id="SSF48008">
    <property type="entry name" value="GntR ligand-binding domain-like"/>
    <property type="match status" value="1"/>
</dbReference>
<keyword evidence="6" id="KW-1185">Reference proteome</keyword>
<dbReference type="Gene3D" id="1.20.120.530">
    <property type="entry name" value="GntR ligand-binding domain-like"/>
    <property type="match status" value="1"/>
</dbReference>
<dbReference type="InterPro" id="IPR036388">
    <property type="entry name" value="WH-like_DNA-bd_sf"/>
</dbReference>
<reference evidence="6" key="1">
    <citation type="submission" date="2016-10" db="EMBL/GenBank/DDBJ databases">
        <authorList>
            <person name="Varghese N."/>
            <person name="Submissions S."/>
        </authorList>
    </citation>
    <scope>NUCLEOTIDE SEQUENCE [LARGE SCALE GENOMIC DNA]</scope>
    <source>
        <strain evidence="6">DSM 43163</strain>
    </source>
</reference>
<dbReference type="Gene3D" id="1.10.10.10">
    <property type="entry name" value="Winged helix-like DNA-binding domain superfamily/Winged helix DNA-binding domain"/>
    <property type="match status" value="1"/>
</dbReference>
<dbReference type="GO" id="GO:0003700">
    <property type="term" value="F:DNA-binding transcription factor activity"/>
    <property type="evidence" value="ECO:0007669"/>
    <property type="project" value="InterPro"/>
</dbReference>
<evidence type="ECO:0000313" key="5">
    <source>
        <dbReference type="EMBL" id="SEG90495.1"/>
    </source>
</evidence>
<dbReference type="PRINTS" id="PR00035">
    <property type="entry name" value="HTHGNTR"/>
</dbReference>
<accession>A0A1H6E0P9</accession>
<evidence type="ECO:0000313" key="6">
    <source>
        <dbReference type="Proteomes" id="UP000236723"/>
    </source>
</evidence>
<dbReference type="PROSITE" id="PS50949">
    <property type="entry name" value="HTH_GNTR"/>
    <property type="match status" value="1"/>
</dbReference>
<dbReference type="InterPro" id="IPR008920">
    <property type="entry name" value="TF_FadR/GntR_C"/>
</dbReference>
<dbReference type="CDD" id="cd07377">
    <property type="entry name" value="WHTH_GntR"/>
    <property type="match status" value="1"/>
</dbReference>
<dbReference type="Pfam" id="PF00392">
    <property type="entry name" value="GntR"/>
    <property type="match status" value="1"/>
</dbReference>
<keyword evidence="2 5" id="KW-0238">DNA-binding</keyword>
<evidence type="ECO:0000256" key="2">
    <source>
        <dbReference type="ARBA" id="ARBA00023125"/>
    </source>
</evidence>
<dbReference type="SMART" id="SM00345">
    <property type="entry name" value="HTH_GNTR"/>
    <property type="match status" value="1"/>
</dbReference>
<dbReference type="Pfam" id="PF07729">
    <property type="entry name" value="FCD"/>
    <property type="match status" value="1"/>
</dbReference>
<evidence type="ECO:0000256" key="1">
    <source>
        <dbReference type="ARBA" id="ARBA00023015"/>
    </source>
</evidence>
<dbReference type="RefSeq" id="WP_103944035.1">
    <property type="nucleotide sequence ID" value="NZ_FNVO01000026.1"/>
</dbReference>
<dbReference type="Proteomes" id="UP000236723">
    <property type="component" value="Unassembled WGS sequence"/>
</dbReference>
<sequence>MTASASPAAGGDGLDGGEGSCLARIRQLVLTGQLLPGQKVNQGEIAARLGVSRVPVREALAALRSEGLMESRANTGFTVVRPTVDDLVEIYLMRNLLESELLRSVDLAAVDVELLERVNGEMARLDPVVSFEAYRLANERFHFAIFDRASLRLVRREVGRLWTLSEFYRSIYIHGEGAHQRVIEDHVRIIDAVRRRDHEALVAVSTEHRGETEISMSRVLGRRSGG</sequence>
<gene>
    <name evidence="5" type="ORF">SAMN04489712_12655</name>
</gene>
<dbReference type="OrthoDB" id="5182935at2"/>
<feature type="domain" description="HTH gntR-type" evidence="4">
    <location>
        <begin position="15"/>
        <end position="82"/>
    </location>
</feature>
<dbReference type="EMBL" id="FNVO01000026">
    <property type="protein sequence ID" value="SEG90495.1"/>
    <property type="molecule type" value="Genomic_DNA"/>
</dbReference>
<organism evidence="5 6">
    <name type="scientific">Thermomonospora echinospora</name>
    <dbReference type="NCBI Taxonomy" id="1992"/>
    <lineage>
        <taxon>Bacteria</taxon>
        <taxon>Bacillati</taxon>
        <taxon>Actinomycetota</taxon>
        <taxon>Actinomycetes</taxon>
        <taxon>Streptosporangiales</taxon>
        <taxon>Thermomonosporaceae</taxon>
        <taxon>Thermomonospora</taxon>
    </lineage>
</organism>
<protein>
    <submittedName>
        <fullName evidence="5">DNA-binding transcriptional regulator, GntR family</fullName>
    </submittedName>
</protein>
<dbReference type="PANTHER" id="PTHR43537">
    <property type="entry name" value="TRANSCRIPTIONAL REGULATOR, GNTR FAMILY"/>
    <property type="match status" value="1"/>
</dbReference>
<evidence type="ECO:0000259" key="4">
    <source>
        <dbReference type="PROSITE" id="PS50949"/>
    </source>
</evidence>
<dbReference type="SMART" id="SM00895">
    <property type="entry name" value="FCD"/>
    <property type="match status" value="1"/>
</dbReference>
<dbReference type="AlphaFoldDB" id="A0A1H6E0P9"/>
<name>A0A1H6E0P9_9ACTN</name>